<evidence type="ECO:0000313" key="3">
    <source>
        <dbReference type="Proteomes" id="UP000076154"/>
    </source>
</evidence>
<evidence type="ECO:0000256" key="1">
    <source>
        <dbReference type="SAM" id="MobiDB-lite"/>
    </source>
</evidence>
<dbReference type="Proteomes" id="UP000076154">
    <property type="component" value="Unassembled WGS sequence"/>
</dbReference>
<dbReference type="AlphaFoldDB" id="A0A369JRT0"/>
<gene>
    <name evidence="2" type="ORF">Hypma_011473</name>
</gene>
<feature type="compositionally biased region" description="Basic and acidic residues" evidence="1">
    <location>
        <begin position="73"/>
        <end position="85"/>
    </location>
</feature>
<evidence type="ECO:0000313" key="2">
    <source>
        <dbReference type="EMBL" id="RDB21506.1"/>
    </source>
</evidence>
<dbReference type="InParanoid" id="A0A369JRT0"/>
<proteinExistence type="predicted"/>
<feature type="region of interest" description="Disordered" evidence="1">
    <location>
        <begin position="41"/>
        <end position="88"/>
    </location>
</feature>
<keyword evidence="3" id="KW-1185">Reference proteome</keyword>
<sequence>MQAYSERRLQRMEDQLLRMEKNITFIGQGVSKLKESMIRDEPLRHSRDSSLSASAPRLEAYPPHRHCNSSPIRRADAPSRYREYRPSTGISRTQLNRFNMVRNGLVPFPNTEYHSSPVPQL</sequence>
<organism evidence="2 3">
    <name type="scientific">Hypsizygus marmoreus</name>
    <name type="common">White beech mushroom</name>
    <name type="synonym">Agaricus marmoreus</name>
    <dbReference type="NCBI Taxonomy" id="39966"/>
    <lineage>
        <taxon>Eukaryota</taxon>
        <taxon>Fungi</taxon>
        <taxon>Dikarya</taxon>
        <taxon>Basidiomycota</taxon>
        <taxon>Agaricomycotina</taxon>
        <taxon>Agaricomycetes</taxon>
        <taxon>Agaricomycetidae</taxon>
        <taxon>Agaricales</taxon>
        <taxon>Tricholomatineae</taxon>
        <taxon>Lyophyllaceae</taxon>
        <taxon>Hypsizygus</taxon>
    </lineage>
</organism>
<comment type="caution">
    <text evidence="2">The sequence shown here is derived from an EMBL/GenBank/DDBJ whole genome shotgun (WGS) entry which is preliminary data.</text>
</comment>
<accession>A0A369JRT0</accession>
<reference evidence="2" key="1">
    <citation type="submission" date="2018-04" db="EMBL/GenBank/DDBJ databases">
        <title>Whole genome sequencing of Hypsizygus marmoreus.</title>
        <authorList>
            <person name="Choi I.-G."/>
            <person name="Min B."/>
            <person name="Kim J.-G."/>
            <person name="Kim S."/>
            <person name="Oh Y.-L."/>
            <person name="Kong W.-S."/>
            <person name="Park H."/>
            <person name="Jeong J."/>
            <person name="Song E.-S."/>
        </authorList>
    </citation>
    <scope>NUCLEOTIDE SEQUENCE [LARGE SCALE GENOMIC DNA]</scope>
    <source>
        <strain evidence="2">51987-8</strain>
    </source>
</reference>
<dbReference type="EMBL" id="LUEZ02000055">
    <property type="protein sequence ID" value="RDB21506.1"/>
    <property type="molecule type" value="Genomic_DNA"/>
</dbReference>
<name>A0A369JRT0_HYPMA</name>
<protein>
    <submittedName>
        <fullName evidence="2">Uncharacterized protein</fullName>
    </submittedName>
</protein>